<dbReference type="STRING" id="215200.SAMN05216454_10956"/>
<dbReference type="PANTHER" id="PTHR33221:SF15">
    <property type="entry name" value="HTH-TYPE TRANSCRIPTIONAL REGULATOR YWGB-RELATED"/>
    <property type="match status" value="1"/>
</dbReference>
<organism evidence="1 2">
    <name type="scientific">Peptostreptococcus russellii</name>
    <dbReference type="NCBI Taxonomy" id="215200"/>
    <lineage>
        <taxon>Bacteria</taxon>
        <taxon>Bacillati</taxon>
        <taxon>Bacillota</taxon>
        <taxon>Clostridia</taxon>
        <taxon>Peptostreptococcales</taxon>
        <taxon>Peptostreptococcaceae</taxon>
        <taxon>Peptostreptococcus</taxon>
    </lineage>
</organism>
<dbReference type="SUPFAM" id="SSF46785">
    <property type="entry name" value="Winged helix' DNA-binding domain"/>
    <property type="match status" value="1"/>
</dbReference>
<dbReference type="EMBL" id="FODF01000009">
    <property type="protein sequence ID" value="SEN72491.1"/>
    <property type="molecule type" value="Genomic_DNA"/>
</dbReference>
<dbReference type="AlphaFoldDB" id="A0A1H8IVM4"/>
<reference evidence="1 2" key="1">
    <citation type="submission" date="2016-10" db="EMBL/GenBank/DDBJ databases">
        <authorList>
            <person name="de Groot N.N."/>
        </authorList>
    </citation>
    <scope>NUCLEOTIDE SEQUENCE [LARGE SCALE GENOMIC DNA]</scope>
    <source>
        <strain evidence="1 2">Calf135</strain>
    </source>
</reference>
<sequence length="142" mass="16013">MSEFIIALHVLVFLAHDKKSRSSEELSENLCTNPVRIRKVMSKCKKSGLVVTKAGVNGGYMIARDGKDINLREIYEAVGVQIIESKWHSGDIESDCLIASGMSEYVDELFSSLNEEVVKLLELITLDVVENKLREIKERKEI</sequence>
<dbReference type="PANTHER" id="PTHR33221">
    <property type="entry name" value="WINGED HELIX-TURN-HELIX TRANSCRIPTIONAL REGULATOR, RRF2 FAMILY"/>
    <property type="match status" value="1"/>
</dbReference>
<dbReference type="InterPro" id="IPR036390">
    <property type="entry name" value="WH_DNA-bd_sf"/>
</dbReference>
<protein>
    <submittedName>
        <fullName evidence="1">Rrf2 family protein</fullName>
    </submittedName>
</protein>
<name>A0A1H8IVM4_9FIRM</name>
<dbReference type="PROSITE" id="PS51197">
    <property type="entry name" value="HTH_RRF2_2"/>
    <property type="match status" value="1"/>
</dbReference>
<dbReference type="InterPro" id="IPR036388">
    <property type="entry name" value="WH-like_DNA-bd_sf"/>
</dbReference>
<dbReference type="Pfam" id="PF02082">
    <property type="entry name" value="Rrf2"/>
    <property type="match status" value="1"/>
</dbReference>
<evidence type="ECO:0000313" key="2">
    <source>
        <dbReference type="Proteomes" id="UP000199512"/>
    </source>
</evidence>
<dbReference type="GO" id="GO:0005829">
    <property type="term" value="C:cytosol"/>
    <property type="evidence" value="ECO:0007669"/>
    <property type="project" value="TreeGrafter"/>
</dbReference>
<dbReference type="GO" id="GO:0003700">
    <property type="term" value="F:DNA-binding transcription factor activity"/>
    <property type="evidence" value="ECO:0007669"/>
    <property type="project" value="TreeGrafter"/>
</dbReference>
<dbReference type="InterPro" id="IPR000944">
    <property type="entry name" value="Tscrpt_reg_Rrf2"/>
</dbReference>
<proteinExistence type="predicted"/>
<keyword evidence="2" id="KW-1185">Reference proteome</keyword>
<dbReference type="OrthoDB" id="3242805at2"/>
<accession>A0A1H8IVM4</accession>
<dbReference type="Gene3D" id="1.10.10.10">
    <property type="entry name" value="Winged helix-like DNA-binding domain superfamily/Winged helix DNA-binding domain"/>
    <property type="match status" value="1"/>
</dbReference>
<dbReference type="Proteomes" id="UP000199512">
    <property type="component" value="Unassembled WGS sequence"/>
</dbReference>
<evidence type="ECO:0000313" key="1">
    <source>
        <dbReference type="EMBL" id="SEN72491.1"/>
    </source>
</evidence>
<gene>
    <name evidence="1" type="ORF">SAMN05216454_10956</name>
</gene>
<dbReference type="RefSeq" id="WP_091975752.1">
    <property type="nucleotide sequence ID" value="NZ_CAUWDX010000011.1"/>
</dbReference>